<dbReference type="PRINTS" id="PR00404">
    <property type="entry name" value="MADSDOMAIN"/>
</dbReference>
<evidence type="ECO:0000259" key="7">
    <source>
        <dbReference type="PROSITE" id="PS51297"/>
    </source>
</evidence>
<keyword evidence="5" id="KW-0539">Nucleus</keyword>
<protein>
    <submittedName>
        <fullName evidence="8">MADS-domain transcription factor dal3 variant 2</fullName>
    </submittedName>
</protein>
<evidence type="ECO:0000256" key="2">
    <source>
        <dbReference type="ARBA" id="ARBA00023015"/>
    </source>
</evidence>
<evidence type="ECO:0000259" key="6">
    <source>
        <dbReference type="PROSITE" id="PS50066"/>
    </source>
</evidence>
<evidence type="ECO:0000256" key="5">
    <source>
        <dbReference type="ARBA" id="ARBA00023242"/>
    </source>
</evidence>
<dbReference type="SUPFAM" id="SSF55455">
    <property type="entry name" value="SRF-like"/>
    <property type="match status" value="1"/>
</dbReference>
<evidence type="ECO:0000256" key="4">
    <source>
        <dbReference type="ARBA" id="ARBA00023163"/>
    </source>
</evidence>
<name>E1B4K8_PICAB</name>
<evidence type="ECO:0000313" key="8">
    <source>
        <dbReference type="EMBL" id="ADM73188.1"/>
    </source>
</evidence>
<dbReference type="GO" id="GO:0000977">
    <property type="term" value="F:RNA polymerase II transcription regulatory region sequence-specific DNA binding"/>
    <property type="evidence" value="ECO:0007669"/>
    <property type="project" value="InterPro"/>
</dbReference>
<dbReference type="Pfam" id="PF01486">
    <property type="entry name" value="K-box"/>
    <property type="match status" value="1"/>
</dbReference>
<dbReference type="InterPro" id="IPR002487">
    <property type="entry name" value="TF_Kbox"/>
</dbReference>
<dbReference type="CDD" id="cd00265">
    <property type="entry name" value="MADS_MEF2_like"/>
    <property type="match status" value="1"/>
</dbReference>
<keyword evidence="4" id="KW-0804">Transcription</keyword>
<dbReference type="InterPro" id="IPR033896">
    <property type="entry name" value="MEF2-like_N"/>
</dbReference>
<sequence>MVRGKTQMKRIENDTSRQVTFSKRRNGLLKKAYELSVLCDAEVALIVFSPRGKLYEFANPSMQKMLERYDKCSEGSNTTNTTKERDIQYLKREIANREERIKILESRQRKMVGEELASCALSDLNLLESQVERGLRHIRARKTQILVDEIEELKRKERISSEENAFHRKRFVDPLYENGSVLATLASGLGSIQNSEVETQLVIRPPSTKNLTCDYVNLV</sequence>
<evidence type="ECO:0000256" key="3">
    <source>
        <dbReference type="ARBA" id="ARBA00023125"/>
    </source>
</evidence>
<dbReference type="PROSITE" id="PS00350">
    <property type="entry name" value="MADS_BOX_1"/>
    <property type="match status" value="1"/>
</dbReference>
<dbReference type="InterPro" id="IPR050142">
    <property type="entry name" value="MADS-box/MEF2_TF"/>
</dbReference>
<dbReference type="SMART" id="SM00432">
    <property type="entry name" value="MADS"/>
    <property type="match status" value="1"/>
</dbReference>
<proteinExistence type="evidence at transcript level"/>
<evidence type="ECO:0000256" key="1">
    <source>
        <dbReference type="ARBA" id="ARBA00004123"/>
    </source>
</evidence>
<dbReference type="InterPro" id="IPR036879">
    <property type="entry name" value="TF_MADSbox_sf"/>
</dbReference>
<gene>
    <name evidence="8" type="primary">DAL3</name>
</gene>
<feature type="domain" description="MADS-box" evidence="6">
    <location>
        <begin position="1"/>
        <end position="61"/>
    </location>
</feature>
<organism evidence="8">
    <name type="scientific">Picea abies</name>
    <name type="common">Norway spruce</name>
    <name type="synonym">Picea excelsa</name>
    <dbReference type="NCBI Taxonomy" id="3329"/>
    <lineage>
        <taxon>Eukaryota</taxon>
        <taxon>Viridiplantae</taxon>
        <taxon>Streptophyta</taxon>
        <taxon>Embryophyta</taxon>
        <taxon>Tracheophyta</taxon>
        <taxon>Spermatophyta</taxon>
        <taxon>Pinopsida</taxon>
        <taxon>Pinidae</taxon>
        <taxon>Conifers I</taxon>
        <taxon>Pinales</taxon>
        <taxon>Pinaceae</taxon>
        <taxon>Picea</taxon>
    </lineage>
</organism>
<dbReference type="GO" id="GO:0046983">
    <property type="term" value="F:protein dimerization activity"/>
    <property type="evidence" value="ECO:0007669"/>
    <property type="project" value="InterPro"/>
</dbReference>
<reference evidence="8" key="1">
    <citation type="submission" date="2010-08" db="EMBL/GenBank/DDBJ databases">
        <authorList>
            <person name="Tandre K."/>
            <person name="Engstrom P."/>
        </authorList>
    </citation>
    <scope>NUCLEOTIDE SEQUENCE</scope>
</reference>
<keyword evidence="2" id="KW-0805">Transcription regulation</keyword>
<feature type="domain" description="K-box" evidence="7">
    <location>
        <begin position="87"/>
        <end position="177"/>
    </location>
</feature>
<dbReference type="Pfam" id="PF00319">
    <property type="entry name" value="SRF-TF"/>
    <property type="match status" value="1"/>
</dbReference>
<comment type="subcellular location">
    <subcellularLocation>
        <location evidence="1">Nucleus</location>
    </subcellularLocation>
</comment>
<dbReference type="Gene3D" id="3.40.1810.10">
    <property type="entry name" value="Transcription factor, MADS-box"/>
    <property type="match status" value="1"/>
</dbReference>
<dbReference type="GO" id="GO:0005634">
    <property type="term" value="C:nucleus"/>
    <property type="evidence" value="ECO:0007669"/>
    <property type="project" value="UniProtKB-SubCell"/>
</dbReference>
<keyword evidence="3" id="KW-0238">DNA-binding</keyword>
<dbReference type="PROSITE" id="PS50066">
    <property type="entry name" value="MADS_BOX_2"/>
    <property type="match status" value="1"/>
</dbReference>
<dbReference type="PROSITE" id="PS51297">
    <property type="entry name" value="K_BOX"/>
    <property type="match status" value="1"/>
</dbReference>
<accession>E1B4K8</accession>
<dbReference type="AlphaFoldDB" id="E1B4K8"/>
<dbReference type="GO" id="GO:0045944">
    <property type="term" value="P:positive regulation of transcription by RNA polymerase II"/>
    <property type="evidence" value="ECO:0007669"/>
    <property type="project" value="InterPro"/>
</dbReference>
<dbReference type="InterPro" id="IPR002100">
    <property type="entry name" value="TF_MADSbox"/>
</dbReference>
<dbReference type="GO" id="GO:0003700">
    <property type="term" value="F:DNA-binding transcription factor activity"/>
    <property type="evidence" value="ECO:0007669"/>
    <property type="project" value="InterPro"/>
</dbReference>
<dbReference type="EMBL" id="HQ176521">
    <property type="protein sequence ID" value="ADM73188.1"/>
    <property type="molecule type" value="mRNA"/>
</dbReference>
<dbReference type="FunFam" id="3.40.1810.10:FF:000008">
    <property type="entry name" value="MADS-box transcription factor 1"/>
    <property type="match status" value="1"/>
</dbReference>
<dbReference type="PANTHER" id="PTHR48019">
    <property type="entry name" value="SERUM RESPONSE FACTOR HOMOLOG"/>
    <property type="match status" value="1"/>
</dbReference>